<sequence>MPFRARDDYTAAWICALPLELAAACAMLDERHDPLPLELDSRDTNNYVLGRLGPHNIVIACLPYGVTGTISAARVVNQMLATFRRIKFGLMVGIGGGVPSAQHDIRLGDVVVGSPTGLLGGIVQYDFGKTVQNGRFQRTGMLNKPPEVLLTALSNLQARHLMEGHRIEHSINEMVNKYPVMSFQYARPAIDNLYRADYEHPESQQTCASCDASQLIHRTPRPPGALGLCIHYGLIASGDQVVKNGQMRDALRQELDVLCFEMEAAGLIDSFPCLVVRGISDYADSHKNDLWQGYAAATAAAYAKELMHVIPTASNEQQHVQVGVVDSVSSDVRFRVQEWLSPASFKDDLYNHQKEYMDGSCDWALSRPEITSFMSTSHDSQILRIGGPPGIGKSTLTAFLIQRLIEARNTVFYFFCKDTEGGKSHPFQALRTLVSQALSVDDGHRLVAWLEKLRVESGQKQAESFATLDESFCYALSVLSSIQRPLYVVVDALDECKDGLLLVSTLSTALNASKCPFKLLVTGREEPRILDFFRQYKEKRSGSRLATLREVTILPSTVQQPMVAYVKQRVSQFQHIRATPLGEQLFREFSAATEGSWLYAKLLLDEIERLPSPASVARHLRSIPTGLVQLYHTVLSTAEKSLSPAELNMAQQLFIWIDLEDFVLVGRQTLDRDILDLVFQAANSGDQVFNSIDLARKLCSPLIILKSKGRDQDTDLNVKISFVHHTAMQFVRQSAARNEPSMAVPAILKPQLLKTLHRANTAIWYFEKSEEYRWLMEYIMDDPKNRLTLNPGTYFEMAYALWGSFFLEDLPECLDADDKEQASLLCNKITDFLLSGRCLRWVEIAIIVNYRWGYVNLFDNVLKALQAAGKSMSSTCALPAFQVFSAARMDFFADYLYVISCTGPAYKQKLPVPKGFEGRPIAGALMRLGNSWAHLYTNKLT</sequence>
<keyword evidence="5" id="KW-1185">Reference proteome</keyword>
<dbReference type="RefSeq" id="XP_040670753.1">
    <property type="nucleotide sequence ID" value="XM_040808748.1"/>
</dbReference>
<evidence type="ECO:0000313" key="4">
    <source>
        <dbReference type="EMBL" id="OJJ04991.1"/>
    </source>
</evidence>
<dbReference type="InterPro" id="IPR056884">
    <property type="entry name" value="NPHP3-like_N"/>
</dbReference>
<dbReference type="GO" id="GO:0009116">
    <property type="term" value="P:nucleoside metabolic process"/>
    <property type="evidence" value="ECO:0007669"/>
    <property type="project" value="InterPro"/>
</dbReference>
<accession>A0A1L9PTZ8</accession>
<dbReference type="Gene3D" id="3.40.50.300">
    <property type="entry name" value="P-loop containing nucleotide triphosphate hydrolases"/>
    <property type="match status" value="1"/>
</dbReference>
<dbReference type="InterPro" id="IPR027417">
    <property type="entry name" value="P-loop_NTPase"/>
</dbReference>
<dbReference type="STRING" id="1036611.A0A1L9PTZ8"/>
<dbReference type="SUPFAM" id="SSF52540">
    <property type="entry name" value="P-loop containing nucleoside triphosphate hydrolases"/>
    <property type="match status" value="2"/>
</dbReference>
<evidence type="ECO:0000256" key="1">
    <source>
        <dbReference type="ARBA" id="ARBA00022737"/>
    </source>
</evidence>
<dbReference type="Proteomes" id="UP000184073">
    <property type="component" value="Unassembled WGS sequence"/>
</dbReference>
<dbReference type="AlphaFoldDB" id="A0A1L9PTZ8"/>
<keyword evidence="1" id="KW-0677">Repeat</keyword>
<reference evidence="5" key="1">
    <citation type="journal article" date="2017" name="Genome Biol.">
        <title>Comparative genomics reveals high biological diversity and specific adaptations in the industrially and medically important fungal genus Aspergillus.</title>
        <authorList>
            <person name="de Vries R.P."/>
            <person name="Riley R."/>
            <person name="Wiebenga A."/>
            <person name="Aguilar-Osorio G."/>
            <person name="Amillis S."/>
            <person name="Uchima C.A."/>
            <person name="Anderluh G."/>
            <person name="Asadollahi M."/>
            <person name="Askin M."/>
            <person name="Barry K."/>
            <person name="Battaglia E."/>
            <person name="Bayram O."/>
            <person name="Benocci T."/>
            <person name="Braus-Stromeyer S.A."/>
            <person name="Caldana C."/>
            <person name="Canovas D."/>
            <person name="Cerqueira G.C."/>
            <person name="Chen F."/>
            <person name="Chen W."/>
            <person name="Choi C."/>
            <person name="Clum A."/>
            <person name="Dos Santos R.A."/>
            <person name="Damasio A.R."/>
            <person name="Diallinas G."/>
            <person name="Emri T."/>
            <person name="Fekete E."/>
            <person name="Flipphi M."/>
            <person name="Freyberg S."/>
            <person name="Gallo A."/>
            <person name="Gournas C."/>
            <person name="Habgood R."/>
            <person name="Hainaut M."/>
            <person name="Harispe M.L."/>
            <person name="Henrissat B."/>
            <person name="Hilden K.S."/>
            <person name="Hope R."/>
            <person name="Hossain A."/>
            <person name="Karabika E."/>
            <person name="Karaffa L."/>
            <person name="Karanyi Z."/>
            <person name="Krasevec N."/>
            <person name="Kuo A."/>
            <person name="Kusch H."/>
            <person name="LaButti K."/>
            <person name="Lagendijk E.L."/>
            <person name="Lapidus A."/>
            <person name="Levasseur A."/>
            <person name="Lindquist E."/>
            <person name="Lipzen A."/>
            <person name="Logrieco A.F."/>
            <person name="MacCabe A."/>
            <person name="Maekelae M.R."/>
            <person name="Malavazi I."/>
            <person name="Melin P."/>
            <person name="Meyer V."/>
            <person name="Mielnichuk N."/>
            <person name="Miskei M."/>
            <person name="Molnar A.P."/>
            <person name="Mule G."/>
            <person name="Ngan C.Y."/>
            <person name="Orejas M."/>
            <person name="Orosz E."/>
            <person name="Ouedraogo J.P."/>
            <person name="Overkamp K.M."/>
            <person name="Park H.-S."/>
            <person name="Perrone G."/>
            <person name="Piumi F."/>
            <person name="Punt P.J."/>
            <person name="Ram A.F."/>
            <person name="Ramon A."/>
            <person name="Rauscher S."/>
            <person name="Record E."/>
            <person name="Riano-Pachon D.M."/>
            <person name="Robert V."/>
            <person name="Roehrig J."/>
            <person name="Ruller R."/>
            <person name="Salamov A."/>
            <person name="Salih N.S."/>
            <person name="Samson R.A."/>
            <person name="Sandor E."/>
            <person name="Sanguinetti M."/>
            <person name="Schuetze T."/>
            <person name="Sepcic K."/>
            <person name="Shelest E."/>
            <person name="Sherlock G."/>
            <person name="Sophianopoulou V."/>
            <person name="Squina F.M."/>
            <person name="Sun H."/>
            <person name="Susca A."/>
            <person name="Todd R.B."/>
            <person name="Tsang A."/>
            <person name="Unkles S.E."/>
            <person name="van de Wiele N."/>
            <person name="van Rossen-Uffink D."/>
            <person name="Oliveira J.V."/>
            <person name="Vesth T.C."/>
            <person name="Visser J."/>
            <person name="Yu J.-H."/>
            <person name="Zhou M."/>
            <person name="Andersen M.R."/>
            <person name="Archer D.B."/>
            <person name="Baker S.E."/>
            <person name="Benoit I."/>
            <person name="Brakhage A.A."/>
            <person name="Braus G.H."/>
            <person name="Fischer R."/>
            <person name="Frisvad J.C."/>
            <person name="Goldman G.H."/>
            <person name="Houbraken J."/>
            <person name="Oakley B."/>
            <person name="Pocsi I."/>
            <person name="Scazzocchio C."/>
            <person name="Seiboth B."/>
            <person name="vanKuyk P.A."/>
            <person name="Wortman J."/>
            <person name="Dyer P.S."/>
            <person name="Grigoriev I.V."/>
        </authorList>
    </citation>
    <scope>NUCLEOTIDE SEQUENCE [LARGE SCALE GENOMIC DNA]</scope>
    <source>
        <strain evidence="5">CBS 583.65</strain>
    </source>
</reference>
<dbReference type="OrthoDB" id="194358at2759"/>
<dbReference type="PANTHER" id="PTHR46082">
    <property type="entry name" value="ATP/GTP-BINDING PROTEIN-RELATED"/>
    <property type="match status" value="1"/>
</dbReference>
<dbReference type="PANTHER" id="PTHR46082:SF11">
    <property type="entry name" value="AAA+ ATPASE DOMAIN-CONTAINING PROTEIN-RELATED"/>
    <property type="match status" value="1"/>
</dbReference>
<evidence type="ECO:0000259" key="2">
    <source>
        <dbReference type="Pfam" id="PF01048"/>
    </source>
</evidence>
<dbReference type="InterPro" id="IPR053137">
    <property type="entry name" value="NLR-like"/>
</dbReference>
<dbReference type="VEuPathDB" id="FungiDB:ASPVEDRAFT_173732"/>
<dbReference type="SUPFAM" id="SSF53167">
    <property type="entry name" value="Purine and uridine phosphorylases"/>
    <property type="match status" value="1"/>
</dbReference>
<protein>
    <recommendedName>
        <fullName evidence="6">Nucleoside phosphorylase domain-containing protein</fullName>
    </recommendedName>
</protein>
<gene>
    <name evidence="4" type="ORF">ASPVEDRAFT_173732</name>
</gene>
<feature type="domain" description="Nucleoside phosphorylase" evidence="2">
    <location>
        <begin position="12"/>
        <end position="300"/>
    </location>
</feature>
<proteinExistence type="predicted"/>
<evidence type="ECO:0000259" key="3">
    <source>
        <dbReference type="Pfam" id="PF24883"/>
    </source>
</evidence>
<dbReference type="Gene3D" id="3.40.50.1580">
    <property type="entry name" value="Nucleoside phosphorylase domain"/>
    <property type="match status" value="1"/>
</dbReference>
<evidence type="ECO:0008006" key="6">
    <source>
        <dbReference type="Google" id="ProtNLM"/>
    </source>
</evidence>
<dbReference type="InterPro" id="IPR000845">
    <property type="entry name" value="Nucleoside_phosphorylase_d"/>
</dbReference>
<dbReference type="Pfam" id="PF24883">
    <property type="entry name" value="NPHP3_N"/>
    <property type="match status" value="1"/>
</dbReference>
<evidence type="ECO:0000313" key="5">
    <source>
        <dbReference type="Proteomes" id="UP000184073"/>
    </source>
</evidence>
<dbReference type="GO" id="GO:0003824">
    <property type="term" value="F:catalytic activity"/>
    <property type="evidence" value="ECO:0007669"/>
    <property type="project" value="InterPro"/>
</dbReference>
<dbReference type="InterPro" id="IPR035994">
    <property type="entry name" value="Nucleoside_phosphorylase_sf"/>
</dbReference>
<dbReference type="Pfam" id="PF01048">
    <property type="entry name" value="PNP_UDP_1"/>
    <property type="match status" value="1"/>
</dbReference>
<feature type="domain" description="Nephrocystin 3-like N-terminal" evidence="3">
    <location>
        <begin position="359"/>
        <end position="524"/>
    </location>
</feature>
<name>A0A1L9PTZ8_ASPVE</name>
<dbReference type="EMBL" id="KV878132">
    <property type="protein sequence ID" value="OJJ04991.1"/>
    <property type="molecule type" value="Genomic_DNA"/>
</dbReference>
<dbReference type="GeneID" id="63724259"/>
<organism evidence="4 5">
    <name type="scientific">Aspergillus versicolor CBS 583.65</name>
    <dbReference type="NCBI Taxonomy" id="1036611"/>
    <lineage>
        <taxon>Eukaryota</taxon>
        <taxon>Fungi</taxon>
        <taxon>Dikarya</taxon>
        <taxon>Ascomycota</taxon>
        <taxon>Pezizomycotina</taxon>
        <taxon>Eurotiomycetes</taxon>
        <taxon>Eurotiomycetidae</taxon>
        <taxon>Eurotiales</taxon>
        <taxon>Aspergillaceae</taxon>
        <taxon>Aspergillus</taxon>
        <taxon>Aspergillus subgen. Nidulantes</taxon>
    </lineage>
</organism>